<feature type="non-terminal residue" evidence="2">
    <location>
        <position position="1"/>
    </location>
</feature>
<accession>A0AAN8S5K1</accession>
<dbReference type="EMBL" id="JAWJWE010000036">
    <property type="protein sequence ID" value="KAK6629647.1"/>
    <property type="molecule type" value="Genomic_DNA"/>
</dbReference>
<feature type="compositionally biased region" description="Basic and acidic residues" evidence="1">
    <location>
        <begin position="30"/>
        <end position="44"/>
    </location>
</feature>
<proteinExistence type="predicted"/>
<dbReference type="Proteomes" id="UP001372834">
    <property type="component" value="Unassembled WGS sequence"/>
</dbReference>
<evidence type="ECO:0000256" key="1">
    <source>
        <dbReference type="SAM" id="MobiDB-lite"/>
    </source>
</evidence>
<dbReference type="AlphaFoldDB" id="A0AAN8S5K1"/>
<gene>
    <name evidence="2" type="ORF">RUM43_003464</name>
</gene>
<feature type="region of interest" description="Disordered" evidence="1">
    <location>
        <begin position="30"/>
        <end position="59"/>
    </location>
</feature>
<name>A0AAN8S5K1_POLSC</name>
<comment type="caution">
    <text evidence="2">The sequence shown here is derived from an EMBL/GenBank/DDBJ whole genome shotgun (WGS) entry which is preliminary data.</text>
</comment>
<evidence type="ECO:0000313" key="2">
    <source>
        <dbReference type="EMBL" id="KAK6629647.1"/>
    </source>
</evidence>
<reference evidence="2 3" key="1">
    <citation type="submission" date="2023-10" db="EMBL/GenBank/DDBJ databases">
        <title>Genomes of two closely related lineages of the louse Polyplax serrata with different host specificities.</title>
        <authorList>
            <person name="Martinu J."/>
            <person name="Tarabai H."/>
            <person name="Stefka J."/>
            <person name="Hypsa V."/>
        </authorList>
    </citation>
    <scope>NUCLEOTIDE SEQUENCE [LARGE SCALE GENOMIC DNA]</scope>
    <source>
        <strain evidence="2">HR10_N</strain>
    </source>
</reference>
<sequence length="59" mass="6910">RKVFDLRPSETPGPTINCLSSEFWLETNPKTEKLTNKDETEEQNKPFSRVSGYTYLEEK</sequence>
<organism evidence="2 3">
    <name type="scientific">Polyplax serrata</name>
    <name type="common">Common mouse louse</name>
    <dbReference type="NCBI Taxonomy" id="468196"/>
    <lineage>
        <taxon>Eukaryota</taxon>
        <taxon>Metazoa</taxon>
        <taxon>Ecdysozoa</taxon>
        <taxon>Arthropoda</taxon>
        <taxon>Hexapoda</taxon>
        <taxon>Insecta</taxon>
        <taxon>Pterygota</taxon>
        <taxon>Neoptera</taxon>
        <taxon>Paraneoptera</taxon>
        <taxon>Psocodea</taxon>
        <taxon>Troctomorpha</taxon>
        <taxon>Phthiraptera</taxon>
        <taxon>Anoplura</taxon>
        <taxon>Polyplacidae</taxon>
        <taxon>Polyplax</taxon>
    </lineage>
</organism>
<evidence type="ECO:0000313" key="3">
    <source>
        <dbReference type="Proteomes" id="UP001372834"/>
    </source>
</evidence>
<protein>
    <submittedName>
        <fullName evidence="2">Uncharacterized protein</fullName>
    </submittedName>
</protein>